<accession>A0A852YS13</accession>
<dbReference type="Gene3D" id="3.60.130.10">
    <property type="entry name" value="Clavaminate synthase-like"/>
    <property type="match status" value="1"/>
</dbReference>
<dbReference type="EMBL" id="JACBYW010000001">
    <property type="protein sequence ID" value="NYH77511.1"/>
    <property type="molecule type" value="Genomic_DNA"/>
</dbReference>
<dbReference type="InterPro" id="IPR042098">
    <property type="entry name" value="TauD-like_sf"/>
</dbReference>
<evidence type="ECO:0000313" key="4">
    <source>
        <dbReference type="EMBL" id="NYH77511.1"/>
    </source>
</evidence>
<evidence type="ECO:0000313" key="5">
    <source>
        <dbReference type="Proteomes" id="UP000548304"/>
    </source>
</evidence>
<dbReference type="GO" id="GO:0016491">
    <property type="term" value="F:oxidoreductase activity"/>
    <property type="evidence" value="ECO:0007669"/>
    <property type="project" value="UniProtKB-KW"/>
</dbReference>
<dbReference type="RefSeq" id="WP_179534034.1">
    <property type="nucleotide sequence ID" value="NZ_JACBYW010000001.1"/>
</dbReference>
<evidence type="ECO:0000256" key="1">
    <source>
        <dbReference type="ARBA" id="ARBA00023002"/>
    </source>
</evidence>
<gene>
    <name evidence="4" type="ORF">FHR84_000825</name>
</gene>
<dbReference type="Proteomes" id="UP000548304">
    <property type="component" value="Unassembled WGS sequence"/>
</dbReference>
<feature type="domain" description="TauD/TfdA-like" evidence="3">
    <location>
        <begin position="98"/>
        <end position="282"/>
    </location>
</feature>
<sequence>MKRTIPTIDAGITSDKARRAASIAASTRRQNVSPGSTLEGLPLFSELKERVVAQLSSDMPICVLRGTGYLDVGGEDRKPYLAELAALLGYVSDSNVVDERSGTFVDEVRPSDPGSKDVTFQLGACEAHADESSKLVPEDVVGLWCARPAAEGGSNLVWLTGDLVENIAAQPNGPELVETLRQPDFMFGGKLRQPPKVVRAPIFFGQDGVRFRLGSLQDAIEVTERPLSEKQEAALKALISATQTATPLEYNLDAGEALVWMNRKALHSRTDFDDRSRLLYRTRCFNDALSNTRDDRSEWLTL</sequence>
<keyword evidence="5" id="KW-1185">Reference proteome</keyword>
<evidence type="ECO:0000256" key="2">
    <source>
        <dbReference type="ARBA" id="ARBA00023004"/>
    </source>
</evidence>
<dbReference type="AlphaFoldDB" id="A0A852YS13"/>
<protein>
    <recommendedName>
        <fullName evidence="3">TauD/TfdA-like domain-containing protein</fullName>
    </recommendedName>
</protein>
<dbReference type="SUPFAM" id="SSF51197">
    <property type="entry name" value="Clavaminate synthase-like"/>
    <property type="match status" value="1"/>
</dbReference>
<comment type="caution">
    <text evidence="4">The sequence shown here is derived from an EMBL/GenBank/DDBJ whole genome shotgun (WGS) entry which is preliminary data.</text>
</comment>
<name>A0A852YS13_9ACTN</name>
<keyword evidence="2" id="KW-0408">Iron</keyword>
<dbReference type="Pfam" id="PF02668">
    <property type="entry name" value="TauD"/>
    <property type="match status" value="1"/>
</dbReference>
<proteinExistence type="predicted"/>
<evidence type="ECO:0000259" key="3">
    <source>
        <dbReference type="Pfam" id="PF02668"/>
    </source>
</evidence>
<organism evidence="4 5">
    <name type="scientific">Actinopolyspora biskrensis</name>
    <dbReference type="NCBI Taxonomy" id="1470178"/>
    <lineage>
        <taxon>Bacteria</taxon>
        <taxon>Bacillati</taxon>
        <taxon>Actinomycetota</taxon>
        <taxon>Actinomycetes</taxon>
        <taxon>Actinopolysporales</taxon>
        <taxon>Actinopolysporaceae</taxon>
        <taxon>Actinopolyspora</taxon>
    </lineage>
</organism>
<dbReference type="InterPro" id="IPR003819">
    <property type="entry name" value="TauD/TfdA-like"/>
</dbReference>
<keyword evidence="1" id="KW-0560">Oxidoreductase</keyword>
<reference evidence="4 5" key="1">
    <citation type="submission" date="2020-07" db="EMBL/GenBank/DDBJ databases">
        <title>Genomic Encyclopedia of Type Strains, Phase III (KMG-III): the genomes of soil and plant-associated and newly described type strains.</title>
        <authorList>
            <person name="Whitman W."/>
        </authorList>
    </citation>
    <scope>NUCLEOTIDE SEQUENCE [LARGE SCALE GENOMIC DNA]</scope>
    <source>
        <strain evidence="4 5">CECT 8576</strain>
    </source>
</reference>